<dbReference type="InterPro" id="IPR000308">
    <property type="entry name" value="14-3-3"/>
</dbReference>
<dbReference type="Proteomes" id="UP000811609">
    <property type="component" value="Chromosome 3"/>
</dbReference>
<evidence type="ECO:0000313" key="3">
    <source>
        <dbReference type="Proteomes" id="UP000811609"/>
    </source>
</evidence>
<gene>
    <name evidence="2" type="ORF">CIPAW_03G079000</name>
</gene>
<name>A0A8T1R0L8_CARIL</name>
<protein>
    <recommendedName>
        <fullName evidence="1">14-3-3 domain-containing protein</fullName>
    </recommendedName>
</protein>
<dbReference type="PANTHER" id="PTHR18860">
    <property type="entry name" value="14-3-3 PROTEIN"/>
    <property type="match status" value="1"/>
</dbReference>
<evidence type="ECO:0000313" key="2">
    <source>
        <dbReference type="EMBL" id="KAG6660059.1"/>
    </source>
</evidence>
<dbReference type="Pfam" id="PF00244">
    <property type="entry name" value="14-3-3"/>
    <property type="match status" value="1"/>
</dbReference>
<dbReference type="EMBL" id="CM031811">
    <property type="protein sequence ID" value="KAG6660059.1"/>
    <property type="molecule type" value="Genomic_DNA"/>
</dbReference>
<organism evidence="2 3">
    <name type="scientific">Carya illinoinensis</name>
    <name type="common">Pecan</name>
    <dbReference type="NCBI Taxonomy" id="32201"/>
    <lineage>
        <taxon>Eukaryota</taxon>
        <taxon>Viridiplantae</taxon>
        <taxon>Streptophyta</taxon>
        <taxon>Embryophyta</taxon>
        <taxon>Tracheophyta</taxon>
        <taxon>Spermatophyta</taxon>
        <taxon>Magnoliopsida</taxon>
        <taxon>eudicotyledons</taxon>
        <taxon>Gunneridae</taxon>
        <taxon>Pentapetalae</taxon>
        <taxon>rosids</taxon>
        <taxon>fabids</taxon>
        <taxon>Fagales</taxon>
        <taxon>Juglandaceae</taxon>
        <taxon>Carya</taxon>
    </lineage>
</organism>
<proteinExistence type="predicted"/>
<reference evidence="2" key="1">
    <citation type="submission" date="2020-12" db="EMBL/GenBank/DDBJ databases">
        <title>WGS assembly of Carya illinoinensis cv. Pawnee.</title>
        <authorList>
            <person name="Platts A."/>
            <person name="Shu S."/>
            <person name="Wright S."/>
            <person name="Barry K."/>
            <person name="Edger P."/>
            <person name="Pires J.C."/>
            <person name="Schmutz J."/>
        </authorList>
    </citation>
    <scope>NUCLEOTIDE SEQUENCE</scope>
    <source>
        <tissue evidence="2">Leaf</tissue>
    </source>
</reference>
<keyword evidence="3" id="KW-1185">Reference proteome</keyword>
<accession>A0A8T1R0L8</accession>
<dbReference type="InterPro" id="IPR023410">
    <property type="entry name" value="14-3-3_domain"/>
</dbReference>
<comment type="caution">
    <text evidence="2">The sequence shown here is derived from an EMBL/GenBank/DDBJ whole genome shotgun (WGS) entry which is preliminary data.</text>
</comment>
<dbReference type="AlphaFoldDB" id="A0A8T1R0L8"/>
<sequence length="54" mass="6077">MVDAMKKVANLDVELSVEDQRNLLSVRYKNVVGACRASWRILSLNRAEGGSQRE</sequence>
<evidence type="ECO:0000259" key="1">
    <source>
        <dbReference type="Pfam" id="PF00244"/>
    </source>
</evidence>
<feature type="domain" description="14-3-3" evidence="1">
    <location>
        <begin position="1"/>
        <end position="45"/>
    </location>
</feature>